<comment type="caution">
    <text evidence="1">The sequence shown here is derived from an EMBL/GenBank/DDBJ whole genome shotgun (WGS) entry which is preliminary data.</text>
</comment>
<keyword evidence="2" id="KW-1185">Reference proteome</keyword>
<evidence type="ECO:0000313" key="2">
    <source>
        <dbReference type="Proteomes" id="UP000736672"/>
    </source>
</evidence>
<sequence length="230" mass="25141">MDNKKMATGTNAMHFCICYCTIFRDGSKRQYAEKPHKTPLSLRSCSPSRPAWDLVLSARPHASNTGRLETGLVNRPSRGVANQTCLGERRQGLTVNASSPPAAAISGERIAKCAAAHAIQGSIVLPRLSCLAVGAHQNLHPLRQVAIIVLRCARTLFKEPFGWHPCHHAVLSQPQSCRFPAVSPGTLEQPGRLATRLAWLYLHLHWHRTRRSEPGVQGHAALHQGTPLAS</sequence>
<evidence type="ECO:0000313" key="1">
    <source>
        <dbReference type="EMBL" id="KAH7272326.1"/>
    </source>
</evidence>
<name>A0A9P9L1A5_FUSSL</name>
<proteinExistence type="predicted"/>
<protein>
    <submittedName>
        <fullName evidence="1">Uncharacterized protein</fullName>
    </submittedName>
</protein>
<gene>
    <name evidence="1" type="ORF">B0J15DRAFT_173900</name>
</gene>
<dbReference type="AlphaFoldDB" id="A0A9P9L1A5"/>
<dbReference type="Proteomes" id="UP000736672">
    <property type="component" value="Unassembled WGS sequence"/>
</dbReference>
<reference evidence="1" key="1">
    <citation type="journal article" date="2021" name="Nat. Commun.">
        <title>Genetic determinants of endophytism in the Arabidopsis root mycobiome.</title>
        <authorList>
            <person name="Mesny F."/>
            <person name="Miyauchi S."/>
            <person name="Thiergart T."/>
            <person name="Pickel B."/>
            <person name="Atanasova L."/>
            <person name="Karlsson M."/>
            <person name="Huettel B."/>
            <person name="Barry K.W."/>
            <person name="Haridas S."/>
            <person name="Chen C."/>
            <person name="Bauer D."/>
            <person name="Andreopoulos W."/>
            <person name="Pangilinan J."/>
            <person name="LaButti K."/>
            <person name="Riley R."/>
            <person name="Lipzen A."/>
            <person name="Clum A."/>
            <person name="Drula E."/>
            <person name="Henrissat B."/>
            <person name="Kohler A."/>
            <person name="Grigoriev I.V."/>
            <person name="Martin F.M."/>
            <person name="Hacquard S."/>
        </authorList>
    </citation>
    <scope>NUCLEOTIDE SEQUENCE</scope>
    <source>
        <strain evidence="1">FSSC 5 MPI-SDFR-AT-0091</strain>
    </source>
</reference>
<accession>A0A9P9L1A5</accession>
<dbReference type="EMBL" id="JAGTJS010000003">
    <property type="protein sequence ID" value="KAH7272326.1"/>
    <property type="molecule type" value="Genomic_DNA"/>
</dbReference>
<organism evidence="1 2">
    <name type="scientific">Fusarium solani</name>
    <name type="common">Filamentous fungus</name>
    <dbReference type="NCBI Taxonomy" id="169388"/>
    <lineage>
        <taxon>Eukaryota</taxon>
        <taxon>Fungi</taxon>
        <taxon>Dikarya</taxon>
        <taxon>Ascomycota</taxon>
        <taxon>Pezizomycotina</taxon>
        <taxon>Sordariomycetes</taxon>
        <taxon>Hypocreomycetidae</taxon>
        <taxon>Hypocreales</taxon>
        <taxon>Nectriaceae</taxon>
        <taxon>Fusarium</taxon>
        <taxon>Fusarium solani species complex</taxon>
    </lineage>
</organism>